<evidence type="ECO:0000259" key="1">
    <source>
        <dbReference type="PROSITE" id="PS50883"/>
    </source>
</evidence>
<accession>A0A1D9NYH5</accession>
<name>A0A1D9NYH5_9FIRM</name>
<evidence type="ECO:0000313" key="2">
    <source>
        <dbReference type="EMBL" id="AOZ95416.1"/>
    </source>
</evidence>
<gene>
    <name evidence="2" type="ORF">bhn_I0382</name>
</gene>
<dbReference type="Gene3D" id="3.20.20.450">
    <property type="entry name" value="EAL domain"/>
    <property type="match status" value="1"/>
</dbReference>
<organism evidence="2 3">
    <name type="scientific">Butyrivibrio hungatei</name>
    <dbReference type="NCBI Taxonomy" id="185008"/>
    <lineage>
        <taxon>Bacteria</taxon>
        <taxon>Bacillati</taxon>
        <taxon>Bacillota</taxon>
        <taxon>Clostridia</taxon>
        <taxon>Lachnospirales</taxon>
        <taxon>Lachnospiraceae</taxon>
        <taxon>Butyrivibrio</taxon>
    </lineage>
</organism>
<dbReference type="InterPro" id="IPR001633">
    <property type="entry name" value="EAL_dom"/>
</dbReference>
<dbReference type="SMART" id="SM00052">
    <property type="entry name" value="EAL"/>
    <property type="match status" value="1"/>
</dbReference>
<dbReference type="EMBL" id="CP017831">
    <property type="protein sequence ID" value="AOZ95416.1"/>
    <property type="molecule type" value="Genomic_DNA"/>
</dbReference>
<dbReference type="PANTHER" id="PTHR33121">
    <property type="entry name" value="CYCLIC DI-GMP PHOSPHODIESTERASE PDEF"/>
    <property type="match status" value="1"/>
</dbReference>
<dbReference type="Pfam" id="PF00563">
    <property type="entry name" value="EAL"/>
    <property type="match status" value="1"/>
</dbReference>
<dbReference type="OrthoDB" id="9805474at2"/>
<reference evidence="3" key="1">
    <citation type="submission" date="2016-10" db="EMBL/GenBank/DDBJ databases">
        <title>The complete genome sequence of the rumen bacterium Butyrivibrio hungatei MB2003.</title>
        <authorList>
            <person name="Palevich N."/>
            <person name="Kelly W.J."/>
            <person name="Leahy S.C."/>
            <person name="Altermann E."/>
            <person name="Rakonjac J."/>
            <person name="Attwood G.T."/>
        </authorList>
    </citation>
    <scope>NUCLEOTIDE SEQUENCE [LARGE SCALE GENOMIC DNA]</scope>
    <source>
        <strain evidence="3">MB2003</strain>
    </source>
</reference>
<dbReference type="InterPro" id="IPR035919">
    <property type="entry name" value="EAL_sf"/>
</dbReference>
<dbReference type="RefSeq" id="WP_083385643.1">
    <property type="nucleotide sequence ID" value="NZ_CP017831.1"/>
</dbReference>
<evidence type="ECO:0000313" key="3">
    <source>
        <dbReference type="Proteomes" id="UP000179284"/>
    </source>
</evidence>
<dbReference type="GO" id="GO:0071111">
    <property type="term" value="F:cyclic-guanylate-specific phosphodiesterase activity"/>
    <property type="evidence" value="ECO:0007669"/>
    <property type="project" value="InterPro"/>
</dbReference>
<dbReference type="AlphaFoldDB" id="A0A1D9NYH5"/>
<feature type="domain" description="EAL" evidence="1">
    <location>
        <begin position="2"/>
        <end position="253"/>
    </location>
</feature>
<keyword evidence="3" id="KW-1185">Reference proteome</keyword>
<proteinExistence type="predicted"/>
<dbReference type="PROSITE" id="PS50883">
    <property type="entry name" value="EAL"/>
    <property type="match status" value="1"/>
</dbReference>
<dbReference type="KEGG" id="bhu:bhn_I0382"/>
<sequence length="395" mass="44679">MEPTIVDDLFEAMESHELIAYYQPQYNANTGILVSAEALVRWRDAEGNIKMPSEFIPELEKTNAITYLDWFVAEEACKTIKELGDRAVPISVNFSQRHVNEKDFASRLERLLKRYEVDKNLFEVEITETAFLDEYENIVNWGKDIHEKGIKIAIDDFGSGSTSIKLLAEMPVSVLKIDKGLMQETSKTAEGKVAIESIFYLAHRLNLETVAEGVESSSQLKLMQSFDCQKIQGFLFAKPMPKEEFMLLCGSSKNVAVNYDVLTDGGHFGTIDLLLEAIYKKYPLIVYGNLSKNSYLIMKNNVDNFIPSTGSFDELTQAGIAMREGEEKVIFNNTFSRLALLKAYKEGKEMVQEVSIVTKKDGKKLKILTNDYFVKMPSSNDIIIIGFNDIIEEIS</sequence>
<dbReference type="SUPFAM" id="SSF141868">
    <property type="entry name" value="EAL domain-like"/>
    <property type="match status" value="1"/>
</dbReference>
<dbReference type="InterPro" id="IPR050706">
    <property type="entry name" value="Cyclic-di-GMP_PDE-like"/>
</dbReference>
<dbReference type="Proteomes" id="UP000179284">
    <property type="component" value="Chromosome I"/>
</dbReference>
<dbReference type="CDD" id="cd01948">
    <property type="entry name" value="EAL"/>
    <property type="match status" value="1"/>
</dbReference>
<protein>
    <submittedName>
        <fullName evidence="2">EAL domain-containing protein</fullName>
    </submittedName>
</protein>
<dbReference type="PANTHER" id="PTHR33121:SF70">
    <property type="entry name" value="SIGNALING PROTEIN YKOW"/>
    <property type="match status" value="1"/>
</dbReference>